<reference evidence="1" key="1">
    <citation type="submission" date="2020-04" db="EMBL/GenBank/DDBJ databases">
        <authorList>
            <person name="Chiriac C."/>
            <person name="Salcher M."/>
            <person name="Ghai R."/>
            <person name="Kavagutti S V."/>
        </authorList>
    </citation>
    <scope>NUCLEOTIDE SEQUENCE</scope>
</reference>
<accession>A0A6J5MCY5</accession>
<organism evidence="1">
    <name type="scientific">uncultured Caudovirales phage</name>
    <dbReference type="NCBI Taxonomy" id="2100421"/>
    <lineage>
        <taxon>Viruses</taxon>
        <taxon>Duplodnaviria</taxon>
        <taxon>Heunggongvirae</taxon>
        <taxon>Uroviricota</taxon>
        <taxon>Caudoviricetes</taxon>
        <taxon>Peduoviridae</taxon>
        <taxon>Maltschvirus</taxon>
        <taxon>Maltschvirus maltsch</taxon>
    </lineage>
</organism>
<gene>
    <name evidence="1" type="ORF">UFOVP450_214</name>
</gene>
<dbReference type="EMBL" id="LR796421">
    <property type="protein sequence ID" value="CAB4143747.1"/>
    <property type="molecule type" value="Genomic_DNA"/>
</dbReference>
<name>A0A6J5MCY5_9CAUD</name>
<proteinExistence type="predicted"/>
<sequence length="126" mass="14644">MRPQLLCTFTNLQDLPYCIGNIHKTYSNDVANLKCYTYIHNPDNIVCVYNVYSNDRRLRDTISINRKKETNTLYSINALNALIRVLNNGVLDKSYLINWNDYKDCMLLSQGEDGYKTILIKELSNP</sequence>
<protein>
    <submittedName>
        <fullName evidence="1">Uncharacterized protein</fullName>
    </submittedName>
</protein>
<evidence type="ECO:0000313" key="1">
    <source>
        <dbReference type="EMBL" id="CAB4143747.1"/>
    </source>
</evidence>